<sequence length="166" mass="18432">MPPAFSRTTCTSCQLPELRVSAGRKSKPAGLQRWSAGSTVYFPFPFSPAAGLLQALSAGVGRLHRWRSGMGKRCFLQSKHICIFFRNGRRTTIPRERLIVRRFRDGRLWLQHAGPAGIRESSSKSTSRISNNISLFSSGSAAGFLERKSKTPTATDASYLARLYHD</sequence>
<evidence type="ECO:0000313" key="2">
    <source>
        <dbReference type="EMBL" id="CAL6113088.1"/>
    </source>
</evidence>
<keyword evidence="3" id="KW-1185">Reference proteome</keyword>
<organism evidence="1">
    <name type="scientific">Hexamita inflata</name>
    <dbReference type="NCBI Taxonomy" id="28002"/>
    <lineage>
        <taxon>Eukaryota</taxon>
        <taxon>Metamonada</taxon>
        <taxon>Diplomonadida</taxon>
        <taxon>Hexamitidae</taxon>
        <taxon>Hexamitinae</taxon>
        <taxon>Hexamita</taxon>
    </lineage>
</organism>
<reference evidence="2 3" key="2">
    <citation type="submission" date="2024-07" db="EMBL/GenBank/DDBJ databases">
        <authorList>
            <person name="Akdeniz Z."/>
        </authorList>
    </citation>
    <scope>NUCLEOTIDE SEQUENCE [LARGE SCALE GENOMIC DNA]</scope>
</reference>
<dbReference type="EMBL" id="CAXDID020000756">
    <property type="protein sequence ID" value="CAL6113088.1"/>
    <property type="molecule type" value="Genomic_DNA"/>
</dbReference>
<comment type="caution">
    <text evidence="1">The sequence shown here is derived from an EMBL/GenBank/DDBJ whole genome shotgun (WGS) entry which is preliminary data.</text>
</comment>
<accession>A0AA86P5U4</accession>
<evidence type="ECO:0000313" key="3">
    <source>
        <dbReference type="Proteomes" id="UP001642409"/>
    </source>
</evidence>
<dbReference type="EMBL" id="CATOUU010000488">
    <property type="protein sequence ID" value="CAI9931398.1"/>
    <property type="molecule type" value="Genomic_DNA"/>
</dbReference>
<proteinExistence type="predicted"/>
<name>A0AA86P5U4_9EUKA</name>
<dbReference type="AlphaFoldDB" id="A0AA86P5U4"/>
<evidence type="ECO:0000313" key="1">
    <source>
        <dbReference type="EMBL" id="CAI9931398.1"/>
    </source>
</evidence>
<dbReference type="Proteomes" id="UP001642409">
    <property type="component" value="Unassembled WGS sequence"/>
</dbReference>
<gene>
    <name evidence="1" type="ORF">HINF_LOCUS19043</name>
    <name evidence="2" type="ORF">HINF_LOCUS77342</name>
</gene>
<protein>
    <submittedName>
        <fullName evidence="2">Hypothetical_protein</fullName>
    </submittedName>
</protein>
<reference evidence="1" key="1">
    <citation type="submission" date="2023-06" db="EMBL/GenBank/DDBJ databases">
        <authorList>
            <person name="Kurt Z."/>
        </authorList>
    </citation>
    <scope>NUCLEOTIDE SEQUENCE</scope>
</reference>